<comment type="caution">
    <text evidence="4">The sequence shown here is derived from an EMBL/GenBank/DDBJ whole genome shotgun (WGS) entry which is preliminary data.</text>
</comment>
<feature type="compositionally biased region" description="Basic and acidic residues" evidence="1">
    <location>
        <begin position="489"/>
        <end position="501"/>
    </location>
</feature>
<evidence type="ECO:0000313" key="4">
    <source>
        <dbReference type="EMBL" id="TPG14037.1"/>
    </source>
</evidence>
<keyword evidence="5" id="KW-1185">Reference proteome</keyword>
<protein>
    <recommendedName>
        <fullName evidence="6">TrbL/VirB6 plasmid conjugal transfer protein</fullName>
    </recommendedName>
</protein>
<keyword evidence="2" id="KW-1133">Transmembrane helix</keyword>
<dbReference type="AlphaFoldDB" id="A0A502CLD9"/>
<gene>
    <name evidence="4" type="ORF">EAH86_17695</name>
</gene>
<dbReference type="EMBL" id="RCZM01000006">
    <property type="protein sequence ID" value="TPG14037.1"/>
    <property type="molecule type" value="Genomic_DNA"/>
</dbReference>
<proteinExistence type="predicted"/>
<reference evidence="4 5" key="1">
    <citation type="journal article" date="2019" name="Environ. Microbiol.">
        <title>Species interactions and distinct microbial communities in high Arctic permafrost affected cryosols are associated with the CH4 and CO2 gas fluxes.</title>
        <authorList>
            <person name="Altshuler I."/>
            <person name="Hamel J."/>
            <person name="Turney S."/>
            <person name="Magnuson E."/>
            <person name="Levesque R."/>
            <person name="Greer C."/>
            <person name="Whyte L.G."/>
        </authorList>
    </citation>
    <scope>NUCLEOTIDE SEQUENCE [LARGE SCALE GENOMIC DNA]</scope>
    <source>
        <strain evidence="4 5">S9.3A</strain>
    </source>
</reference>
<sequence>MLAIGAILAGVGVGLAGAASAAPTIPGVPDCKDAPTAQLPGSGITGFLDEGPETPPEPRDPFADHPSTSVYEQYGYAGLGWHTYDLGCGGGLRDVEASIDTATGNFLMSTATWGAAATNGLHNKVAHPEEYMAPLDDVVAGVTQRLHDSIWSPWGATALVGVGALLLFYSMSGRLSSVTSAAAWALLVLAIVAGIGQYPTRVATFFDSTVTSSVSAISSGVSGLTNLPASSDPARAQGALVVDRVLYDNWLRGELGSTDSPAAKKWGPDLFKASAFTWAEARQAEQDPEAGKRIAEKKAENWKKTAAEIEKQDPVAYGYLQGKAGGRAGTGVMVALGSTFSLLFRLAADIFLFAGLVMLRLLVMLFPAIAVVGVMAPMASIVRRVFSMGGAAVVNVVAFSAGSAVHATIISAVLSRATTTGMGVLGIVLCMVTTVAAFIVLFPLLSFTNILGHSGGPRWAKRGGREIWNYTSRRLATQHGVDAANEDANQNRKADGDEKAATQDTGVHRRYRHTGLPAEAFGRPAYLPTIADSERALPAPQHLQLSSVEAPRPAHSVTANQDPTFAPDFAEADADREGLAYALAGQVQKAQPEPDPVKVRATSGETPISGRIVPQIPADAREIPNLAHDSHTQFRRDGVGPRLYDPDTKQTVLSLQKRVEE</sequence>
<evidence type="ECO:0000313" key="5">
    <source>
        <dbReference type="Proteomes" id="UP000317722"/>
    </source>
</evidence>
<feature type="region of interest" description="Disordered" evidence="1">
    <location>
        <begin position="31"/>
        <end position="66"/>
    </location>
</feature>
<name>A0A502CLD9_9MICO</name>
<feature type="region of interest" description="Disordered" evidence="1">
    <location>
        <begin position="627"/>
        <end position="661"/>
    </location>
</feature>
<feature type="signal peptide" evidence="3">
    <location>
        <begin position="1"/>
        <end position="21"/>
    </location>
</feature>
<keyword evidence="3" id="KW-0732">Signal</keyword>
<organism evidence="4 5">
    <name type="scientific">Pedococcus bigeumensis</name>
    <dbReference type="NCBI Taxonomy" id="433644"/>
    <lineage>
        <taxon>Bacteria</taxon>
        <taxon>Bacillati</taxon>
        <taxon>Actinomycetota</taxon>
        <taxon>Actinomycetes</taxon>
        <taxon>Micrococcales</taxon>
        <taxon>Intrasporangiaceae</taxon>
        <taxon>Pedococcus</taxon>
    </lineage>
</organism>
<evidence type="ECO:0000256" key="2">
    <source>
        <dbReference type="SAM" id="Phobius"/>
    </source>
</evidence>
<feature type="transmembrane region" description="Helical" evidence="2">
    <location>
        <begin position="350"/>
        <end position="376"/>
    </location>
</feature>
<feature type="transmembrane region" description="Helical" evidence="2">
    <location>
        <begin position="426"/>
        <end position="452"/>
    </location>
</feature>
<dbReference type="Proteomes" id="UP000317722">
    <property type="component" value="Unassembled WGS sequence"/>
</dbReference>
<feature type="transmembrane region" description="Helical" evidence="2">
    <location>
        <begin position="388"/>
        <end position="414"/>
    </location>
</feature>
<evidence type="ECO:0000256" key="1">
    <source>
        <dbReference type="SAM" id="MobiDB-lite"/>
    </source>
</evidence>
<feature type="chain" id="PRO_5021425995" description="TrbL/VirB6 plasmid conjugal transfer protein" evidence="3">
    <location>
        <begin position="22"/>
        <end position="661"/>
    </location>
</feature>
<feature type="transmembrane region" description="Helical" evidence="2">
    <location>
        <begin position="151"/>
        <end position="169"/>
    </location>
</feature>
<evidence type="ECO:0000256" key="3">
    <source>
        <dbReference type="SAM" id="SignalP"/>
    </source>
</evidence>
<feature type="transmembrane region" description="Helical" evidence="2">
    <location>
        <begin position="181"/>
        <end position="198"/>
    </location>
</feature>
<feature type="compositionally biased region" description="Basic and acidic residues" evidence="1">
    <location>
        <begin position="628"/>
        <end position="648"/>
    </location>
</feature>
<feature type="region of interest" description="Disordered" evidence="1">
    <location>
        <begin position="479"/>
        <end position="504"/>
    </location>
</feature>
<keyword evidence="2" id="KW-0472">Membrane</keyword>
<evidence type="ECO:0008006" key="6">
    <source>
        <dbReference type="Google" id="ProtNLM"/>
    </source>
</evidence>
<keyword evidence="2" id="KW-0812">Transmembrane</keyword>
<accession>A0A502CLD9</accession>